<comment type="caution">
    <text evidence="2">The sequence shown here is derived from an EMBL/GenBank/DDBJ whole genome shotgun (WGS) entry which is preliminary data.</text>
</comment>
<feature type="transmembrane region" description="Helical" evidence="1">
    <location>
        <begin position="6"/>
        <end position="31"/>
    </location>
</feature>
<dbReference type="EMBL" id="BAMD01000296">
    <property type="protein sequence ID" value="GAF06056.1"/>
    <property type="molecule type" value="Genomic_DNA"/>
</dbReference>
<keyword evidence="1" id="KW-1133">Transmembrane helix</keyword>
<organism evidence="2 3">
    <name type="scientific">Saccharicrinis fermentans DSM 9555 = JCM 21142</name>
    <dbReference type="NCBI Taxonomy" id="869213"/>
    <lineage>
        <taxon>Bacteria</taxon>
        <taxon>Pseudomonadati</taxon>
        <taxon>Bacteroidota</taxon>
        <taxon>Bacteroidia</taxon>
        <taxon>Marinilabiliales</taxon>
        <taxon>Marinilabiliaceae</taxon>
        <taxon>Saccharicrinis</taxon>
    </lineage>
</organism>
<keyword evidence="3" id="KW-1185">Reference proteome</keyword>
<dbReference type="STRING" id="869213.GCA_000517085_02328"/>
<gene>
    <name evidence="2" type="ORF">JCM21142_134827</name>
</gene>
<keyword evidence="1" id="KW-0472">Membrane</keyword>
<proteinExistence type="predicted"/>
<evidence type="ECO:0000256" key="1">
    <source>
        <dbReference type="SAM" id="Phobius"/>
    </source>
</evidence>
<accession>W7YN15</accession>
<dbReference type="Proteomes" id="UP000019402">
    <property type="component" value="Unassembled WGS sequence"/>
</dbReference>
<name>W7YN15_9BACT</name>
<evidence type="ECO:0000313" key="2">
    <source>
        <dbReference type="EMBL" id="GAF06056.1"/>
    </source>
</evidence>
<sequence length="56" mass="5581">MAIGVWIAGVGSIPGAIIGSFVGGLIGALVVGTVMENSAESAYDIIVPPETKLIQP</sequence>
<keyword evidence="1" id="KW-0812">Transmembrane</keyword>
<protein>
    <submittedName>
        <fullName evidence="2">Uncharacterized protein</fullName>
    </submittedName>
</protein>
<dbReference type="AlphaFoldDB" id="W7YN15"/>
<evidence type="ECO:0000313" key="3">
    <source>
        <dbReference type="Proteomes" id="UP000019402"/>
    </source>
</evidence>
<reference evidence="2 3" key="1">
    <citation type="journal article" date="2014" name="Genome Announc.">
        <title>Draft Genome Sequence of Cytophaga fermentans JCM 21142T, a Facultative Anaerobe Isolated from Marine Mud.</title>
        <authorList>
            <person name="Starns D."/>
            <person name="Oshima K."/>
            <person name="Suda W."/>
            <person name="Iino T."/>
            <person name="Yuki M."/>
            <person name="Inoue J."/>
            <person name="Kitamura K."/>
            <person name="Iida T."/>
            <person name="Darby A."/>
            <person name="Hattori M."/>
            <person name="Ohkuma M."/>
        </authorList>
    </citation>
    <scope>NUCLEOTIDE SEQUENCE [LARGE SCALE GENOMIC DNA]</scope>
    <source>
        <strain evidence="2 3">JCM 21142</strain>
    </source>
</reference>
<dbReference type="RefSeq" id="WP_154665661.1">
    <property type="nucleotide sequence ID" value="NZ_BAMD01000296.1"/>
</dbReference>